<dbReference type="Proteomes" id="UP001140094">
    <property type="component" value="Unassembled WGS sequence"/>
</dbReference>
<accession>A0A9W8I0N4</accession>
<dbReference type="EMBL" id="JANBUO010000046">
    <property type="protein sequence ID" value="KAJ2808491.1"/>
    <property type="molecule type" value="Genomic_DNA"/>
</dbReference>
<name>A0A9W8I0N4_9FUNG</name>
<organism evidence="1 2">
    <name type="scientific">Coemansia guatemalensis</name>
    <dbReference type="NCBI Taxonomy" id="2761395"/>
    <lineage>
        <taxon>Eukaryota</taxon>
        <taxon>Fungi</taxon>
        <taxon>Fungi incertae sedis</taxon>
        <taxon>Zoopagomycota</taxon>
        <taxon>Kickxellomycotina</taxon>
        <taxon>Kickxellomycetes</taxon>
        <taxon>Kickxellales</taxon>
        <taxon>Kickxellaceae</taxon>
        <taxon>Coemansia</taxon>
    </lineage>
</organism>
<dbReference type="AlphaFoldDB" id="A0A9W8I0N4"/>
<evidence type="ECO:0000313" key="1">
    <source>
        <dbReference type="EMBL" id="KAJ2808491.1"/>
    </source>
</evidence>
<dbReference type="OrthoDB" id="5565779at2759"/>
<sequence length="139" mass="15893">MDCPTNTCSKLPDIFEPDECSTQMMSLNVLFTGDFNVERMLETDSPAARYSRRRIASCSRYSGIDTSSTVCSQPIMSDSDFSQSEEFLLLNDECYDYPTHQPVGTFSVRRIRRHRMRRSSMGKLKTMVSGIFTNRSKSN</sequence>
<comment type="caution">
    <text evidence="1">The sequence shown here is derived from an EMBL/GenBank/DDBJ whole genome shotgun (WGS) entry which is preliminary data.</text>
</comment>
<gene>
    <name evidence="1" type="ORF">H4R20_000855</name>
</gene>
<reference evidence="1" key="1">
    <citation type="submission" date="2022-07" db="EMBL/GenBank/DDBJ databases">
        <title>Phylogenomic reconstructions and comparative analyses of Kickxellomycotina fungi.</title>
        <authorList>
            <person name="Reynolds N.K."/>
            <person name="Stajich J.E."/>
            <person name="Barry K."/>
            <person name="Grigoriev I.V."/>
            <person name="Crous P."/>
            <person name="Smith M.E."/>
        </authorList>
    </citation>
    <scope>NUCLEOTIDE SEQUENCE</scope>
    <source>
        <strain evidence="1">NRRL 1565</strain>
    </source>
</reference>
<keyword evidence="2" id="KW-1185">Reference proteome</keyword>
<evidence type="ECO:0000313" key="2">
    <source>
        <dbReference type="Proteomes" id="UP001140094"/>
    </source>
</evidence>
<proteinExistence type="predicted"/>
<protein>
    <submittedName>
        <fullName evidence="1">Uncharacterized protein</fullName>
    </submittedName>
</protein>